<dbReference type="InterPro" id="IPR036188">
    <property type="entry name" value="FAD/NAD-bd_sf"/>
</dbReference>
<keyword evidence="2" id="KW-0812">Transmembrane</keyword>
<sequence>MRDDVDGGVGVSSDVLVIGAGMAGVVAGCFLAPLGRVRVLEMEPAPAYHSTGRSAAHFSEYFGNPAVRRMTAASWPFLRTPPPGFDGPLVAPRGVLALCPPGAEDVFDRAYEAGRRVRGGVERLDEGQVRELCPVVRPGRFVAALLRPSAMDLDVAALHAGMVRGIRAAGGEIRCGARVRALARRRGSWYADTDAGTFAAPIVVNAAGAWADELARLAGAAPQGLVSRRRTVAVTPAPDGYDVTRWPMVTDVTDTFYFKPESGRLLLSPADSTPVPAGDVRPDDLDVALAAHRFEEATTVRVRRITHRWAGLRTSTPDDIPVIGADPAAKGFHWLAGLGGYGIQLAPACGRLLAAAVTGTAPDGPLAGLAEVVAPRQPTAHRSPAHSP</sequence>
<dbReference type="PANTHER" id="PTHR13847">
    <property type="entry name" value="SARCOSINE DEHYDROGENASE-RELATED"/>
    <property type="match status" value="1"/>
</dbReference>
<evidence type="ECO:0000259" key="3">
    <source>
        <dbReference type="Pfam" id="PF01266"/>
    </source>
</evidence>
<dbReference type="SUPFAM" id="SSF51905">
    <property type="entry name" value="FAD/NAD(P)-binding domain"/>
    <property type="match status" value="1"/>
</dbReference>
<dbReference type="EMBL" id="JBHLUE010000004">
    <property type="protein sequence ID" value="MFC0563570.1"/>
    <property type="molecule type" value="Genomic_DNA"/>
</dbReference>
<evidence type="ECO:0000256" key="2">
    <source>
        <dbReference type="SAM" id="Phobius"/>
    </source>
</evidence>
<keyword evidence="5" id="KW-1185">Reference proteome</keyword>
<evidence type="ECO:0000313" key="4">
    <source>
        <dbReference type="EMBL" id="MFC0563570.1"/>
    </source>
</evidence>
<dbReference type="PANTHER" id="PTHR13847:SF287">
    <property type="entry name" value="FAD-DEPENDENT OXIDOREDUCTASE DOMAIN-CONTAINING PROTEIN 1"/>
    <property type="match status" value="1"/>
</dbReference>
<dbReference type="InterPro" id="IPR006076">
    <property type="entry name" value="FAD-dep_OxRdtase"/>
</dbReference>
<accession>A0ABV6NS20</accession>
<dbReference type="PROSITE" id="PS51257">
    <property type="entry name" value="PROKAR_LIPOPROTEIN"/>
    <property type="match status" value="1"/>
</dbReference>
<organism evidence="4 5">
    <name type="scientific">Plantactinospora siamensis</name>
    <dbReference type="NCBI Taxonomy" id="555372"/>
    <lineage>
        <taxon>Bacteria</taxon>
        <taxon>Bacillati</taxon>
        <taxon>Actinomycetota</taxon>
        <taxon>Actinomycetes</taxon>
        <taxon>Micromonosporales</taxon>
        <taxon>Micromonosporaceae</taxon>
        <taxon>Plantactinospora</taxon>
    </lineage>
</organism>
<dbReference type="Pfam" id="PF01266">
    <property type="entry name" value="DAO"/>
    <property type="match status" value="1"/>
</dbReference>
<gene>
    <name evidence="4" type="ORF">ACFFHU_05230</name>
</gene>
<protein>
    <submittedName>
        <fullName evidence="4">NAD(P)/FAD-dependent oxidoreductase</fullName>
        <ecNumber evidence="4">1.-.-.-</ecNumber>
    </submittedName>
</protein>
<dbReference type="RefSeq" id="WP_377336270.1">
    <property type="nucleotide sequence ID" value="NZ_JBHLUE010000004.1"/>
</dbReference>
<dbReference type="GO" id="GO:0016491">
    <property type="term" value="F:oxidoreductase activity"/>
    <property type="evidence" value="ECO:0007669"/>
    <property type="project" value="UniProtKB-KW"/>
</dbReference>
<proteinExistence type="predicted"/>
<evidence type="ECO:0000313" key="5">
    <source>
        <dbReference type="Proteomes" id="UP001589894"/>
    </source>
</evidence>
<feature type="transmembrane region" description="Helical" evidence="2">
    <location>
        <begin position="15"/>
        <end position="34"/>
    </location>
</feature>
<evidence type="ECO:0000256" key="1">
    <source>
        <dbReference type="ARBA" id="ARBA00023002"/>
    </source>
</evidence>
<keyword evidence="2" id="KW-0472">Membrane</keyword>
<name>A0ABV6NS20_9ACTN</name>
<comment type="caution">
    <text evidence="4">The sequence shown here is derived from an EMBL/GenBank/DDBJ whole genome shotgun (WGS) entry which is preliminary data.</text>
</comment>
<feature type="domain" description="FAD dependent oxidoreductase" evidence="3">
    <location>
        <begin position="14"/>
        <end position="355"/>
    </location>
</feature>
<keyword evidence="2" id="KW-1133">Transmembrane helix</keyword>
<dbReference type="Gene3D" id="3.30.9.10">
    <property type="entry name" value="D-Amino Acid Oxidase, subunit A, domain 2"/>
    <property type="match status" value="1"/>
</dbReference>
<reference evidence="4 5" key="1">
    <citation type="submission" date="2024-09" db="EMBL/GenBank/DDBJ databases">
        <authorList>
            <person name="Sun Q."/>
            <person name="Mori K."/>
        </authorList>
    </citation>
    <scope>NUCLEOTIDE SEQUENCE [LARGE SCALE GENOMIC DNA]</scope>
    <source>
        <strain evidence="4 5">TBRC 2205</strain>
    </source>
</reference>
<dbReference type="Gene3D" id="3.50.50.60">
    <property type="entry name" value="FAD/NAD(P)-binding domain"/>
    <property type="match status" value="1"/>
</dbReference>
<dbReference type="EC" id="1.-.-.-" evidence="4"/>
<keyword evidence="1 4" id="KW-0560">Oxidoreductase</keyword>
<dbReference type="Proteomes" id="UP001589894">
    <property type="component" value="Unassembled WGS sequence"/>
</dbReference>